<reference evidence="2" key="1">
    <citation type="submission" date="2013-01" db="EMBL/GenBank/DDBJ databases">
        <title>Draft Genome Sequence of a Mulberry Tree, Morus notabilis C.K. Schneid.</title>
        <authorList>
            <person name="He N."/>
            <person name="Zhao S."/>
        </authorList>
    </citation>
    <scope>NUCLEOTIDE SEQUENCE</scope>
</reference>
<dbReference type="EMBL" id="KE346210">
    <property type="protein sequence ID" value="EXC30537.1"/>
    <property type="molecule type" value="Genomic_DNA"/>
</dbReference>
<proteinExistence type="predicted"/>
<name>W9SHM3_9ROSA</name>
<dbReference type="Proteomes" id="UP000030645">
    <property type="component" value="Unassembled WGS sequence"/>
</dbReference>
<keyword evidence="2" id="KW-1185">Reference proteome</keyword>
<evidence type="ECO:0000313" key="2">
    <source>
        <dbReference type="Proteomes" id="UP000030645"/>
    </source>
</evidence>
<gene>
    <name evidence="1" type="ORF">L484_015028</name>
</gene>
<sequence length="93" mass="10748">MLLLYALMHGTYSPAHDIIAECLAVQEGIKLITRRGGFRNWVIETDAINLVNAILFQFRVLQKRRILDDIRVADHVWICEIDIHFDALQSSQN</sequence>
<evidence type="ECO:0000313" key="1">
    <source>
        <dbReference type="EMBL" id="EXC30537.1"/>
    </source>
</evidence>
<organism evidence="1 2">
    <name type="scientific">Morus notabilis</name>
    <dbReference type="NCBI Taxonomy" id="981085"/>
    <lineage>
        <taxon>Eukaryota</taxon>
        <taxon>Viridiplantae</taxon>
        <taxon>Streptophyta</taxon>
        <taxon>Embryophyta</taxon>
        <taxon>Tracheophyta</taxon>
        <taxon>Spermatophyta</taxon>
        <taxon>Magnoliopsida</taxon>
        <taxon>eudicotyledons</taxon>
        <taxon>Gunneridae</taxon>
        <taxon>Pentapetalae</taxon>
        <taxon>rosids</taxon>
        <taxon>fabids</taxon>
        <taxon>Rosales</taxon>
        <taxon>Moraceae</taxon>
        <taxon>Moreae</taxon>
        <taxon>Morus</taxon>
    </lineage>
</organism>
<protein>
    <submittedName>
        <fullName evidence="1">Uncharacterized protein</fullName>
    </submittedName>
</protein>
<accession>W9SHM3</accession>
<dbReference type="AlphaFoldDB" id="W9SHM3"/>